<organism evidence="2">
    <name type="scientific">Hexamita inflata</name>
    <dbReference type="NCBI Taxonomy" id="28002"/>
    <lineage>
        <taxon>Eukaryota</taxon>
        <taxon>Metamonada</taxon>
        <taxon>Diplomonadida</taxon>
        <taxon>Hexamitidae</taxon>
        <taxon>Hexamitinae</taxon>
        <taxon>Hexamita</taxon>
    </lineage>
</organism>
<evidence type="ECO:0000256" key="1">
    <source>
        <dbReference type="SAM" id="Phobius"/>
    </source>
</evidence>
<dbReference type="EMBL" id="CAXDID020000234">
    <property type="protein sequence ID" value="CAL6061239.1"/>
    <property type="molecule type" value="Genomic_DNA"/>
</dbReference>
<reference evidence="2" key="1">
    <citation type="submission" date="2023-06" db="EMBL/GenBank/DDBJ databases">
        <authorList>
            <person name="Kurt Z."/>
        </authorList>
    </citation>
    <scope>NUCLEOTIDE SEQUENCE</scope>
</reference>
<feature type="transmembrane region" description="Helical" evidence="1">
    <location>
        <begin position="53"/>
        <end position="74"/>
    </location>
</feature>
<dbReference type="Proteomes" id="UP001642409">
    <property type="component" value="Unassembled WGS sequence"/>
</dbReference>
<accession>A0AA86NI67</accession>
<evidence type="ECO:0000313" key="2">
    <source>
        <dbReference type="EMBL" id="CAI9920437.1"/>
    </source>
</evidence>
<dbReference type="AlphaFoldDB" id="A0AA86NI67"/>
<comment type="caution">
    <text evidence="2">The sequence shown here is derived from an EMBL/GenBank/DDBJ whole genome shotgun (WGS) entry which is preliminary data.</text>
</comment>
<keyword evidence="1" id="KW-0812">Transmembrane</keyword>
<reference evidence="3 4" key="2">
    <citation type="submission" date="2024-07" db="EMBL/GenBank/DDBJ databases">
        <authorList>
            <person name="Akdeniz Z."/>
        </authorList>
    </citation>
    <scope>NUCLEOTIDE SEQUENCE [LARGE SCALE GENOMIC DNA]</scope>
</reference>
<proteinExistence type="predicted"/>
<keyword evidence="1" id="KW-0472">Membrane</keyword>
<evidence type="ECO:0000313" key="3">
    <source>
        <dbReference type="EMBL" id="CAL6061239.1"/>
    </source>
</evidence>
<name>A0AA86NI67_9EUKA</name>
<protein>
    <submittedName>
        <fullName evidence="3">Hypothetical_protein</fullName>
    </submittedName>
</protein>
<sequence>MGSNVNIVQENPLLEESDRLLSYFQFQVSESFSVISVLLFLVFNQISSVQCQLIWVLVSFSVLQLGLTCCYQVLFCFYVKRAHGGAIDYAQCILIVALVLIICLLAVLTQ</sequence>
<evidence type="ECO:0000313" key="4">
    <source>
        <dbReference type="Proteomes" id="UP001642409"/>
    </source>
</evidence>
<gene>
    <name evidence="3" type="ORF">HINF_LOCUS49610</name>
    <name evidence="2" type="ORF">HINF_LOCUS8082</name>
</gene>
<feature type="transmembrane region" description="Helical" evidence="1">
    <location>
        <begin position="20"/>
        <end position="41"/>
    </location>
</feature>
<keyword evidence="4" id="KW-1185">Reference proteome</keyword>
<keyword evidence="1" id="KW-1133">Transmembrane helix</keyword>
<feature type="transmembrane region" description="Helical" evidence="1">
    <location>
        <begin position="86"/>
        <end position="108"/>
    </location>
</feature>
<dbReference type="EMBL" id="CATOUU010000200">
    <property type="protein sequence ID" value="CAI9920437.1"/>
    <property type="molecule type" value="Genomic_DNA"/>
</dbReference>